<feature type="transmembrane region" description="Helical" evidence="1">
    <location>
        <begin position="633"/>
        <end position="651"/>
    </location>
</feature>
<dbReference type="OrthoDB" id="2796951at2759"/>
<keyword evidence="1" id="KW-0472">Membrane</keyword>
<dbReference type="GO" id="GO:0016787">
    <property type="term" value="F:hydrolase activity"/>
    <property type="evidence" value="ECO:0007669"/>
    <property type="project" value="UniProtKB-KW"/>
</dbReference>
<gene>
    <name evidence="4" type="ORF">AMATHDRAFT_145958</name>
</gene>
<organism evidence="4 5">
    <name type="scientific">Amanita thiersii Skay4041</name>
    <dbReference type="NCBI Taxonomy" id="703135"/>
    <lineage>
        <taxon>Eukaryota</taxon>
        <taxon>Fungi</taxon>
        <taxon>Dikarya</taxon>
        <taxon>Basidiomycota</taxon>
        <taxon>Agaricomycotina</taxon>
        <taxon>Agaricomycetes</taxon>
        <taxon>Agaricomycetidae</taxon>
        <taxon>Agaricales</taxon>
        <taxon>Pluteineae</taxon>
        <taxon>Amanitaceae</taxon>
        <taxon>Amanita</taxon>
    </lineage>
</organism>
<evidence type="ECO:0000259" key="3">
    <source>
        <dbReference type="Pfam" id="PF16862"/>
    </source>
</evidence>
<keyword evidence="2" id="KW-0732">Signal</keyword>
<dbReference type="Gene3D" id="3.20.20.80">
    <property type="entry name" value="Glycosidases"/>
    <property type="match status" value="1"/>
</dbReference>
<evidence type="ECO:0000313" key="5">
    <source>
        <dbReference type="Proteomes" id="UP000242287"/>
    </source>
</evidence>
<dbReference type="EMBL" id="KZ302011">
    <property type="protein sequence ID" value="PFH50111.1"/>
    <property type="molecule type" value="Genomic_DNA"/>
</dbReference>
<reference evidence="4 5" key="1">
    <citation type="submission" date="2014-02" db="EMBL/GenBank/DDBJ databases">
        <title>Transposable element dynamics among asymbiotic and ectomycorrhizal Amanita fungi.</title>
        <authorList>
            <consortium name="DOE Joint Genome Institute"/>
            <person name="Hess J."/>
            <person name="Skrede I."/>
            <person name="Wolfe B."/>
            <person name="LaButti K."/>
            <person name="Ohm R.A."/>
            <person name="Grigoriev I.V."/>
            <person name="Pringle A."/>
        </authorList>
    </citation>
    <scope>NUCLEOTIDE SEQUENCE [LARGE SCALE GENOMIC DNA]</scope>
    <source>
        <strain evidence="4 5">SKay4041</strain>
    </source>
</reference>
<keyword evidence="4" id="KW-0378">Hydrolase</keyword>
<feature type="chain" id="PRO_5013400999" evidence="2">
    <location>
        <begin position="22"/>
        <end position="657"/>
    </location>
</feature>
<feature type="signal peptide" evidence="2">
    <location>
        <begin position="1"/>
        <end position="21"/>
    </location>
</feature>
<dbReference type="SUPFAM" id="SSF51445">
    <property type="entry name" value="(Trans)glycosidases"/>
    <property type="match status" value="1"/>
</dbReference>
<dbReference type="Proteomes" id="UP000242287">
    <property type="component" value="Unassembled WGS sequence"/>
</dbReference>
<keyword evidence="5" id="KW-1185">Reference proteome</keyword>
<keyword evidence="1" id="KW-1133">Transmembrane helix</keyword>
<keyword evidence="1" id="KW-0812">Transmembrane</keyword>
<proteinExistence type="predicted"/>
<feature type="domain" description="Beta-glucuronidase C-terminal" evidence="3">
    <location>
        <begin position="460"/>
        <end position="564"/>
    </location>
</feature>
<evidence type="ECO:0000256" key="2">
    <source>
        <dbReference type="SAM" id="SignalP"/>
    </source>
</evidence>
<dbReference type="InterPro" id="IPR052974">
    <property type="entry name" value="GH79_Enzymes"/>
</dbReference>
<dbReference type="InterPro" id="IPR031728">
    <property type="entry name" value="GlcAase_C"/>
</dbReference>
<accession>A0A2A9NP50</accession>
<dbReference type="AlphaFoldDB" id="A0A2A9NP50"/>
<dbReference type="PANTHER" id="PTHR36183:SF2">
    <property type="entry name" value="BETA-GLUCURONIDASE C-TERMINAL DOMAIN-CONTAINING PROTEIN"/>
    <property type="match status" value="1"/>
</dbReference>
<sequence>MRFSSALTLLSSLLLTRHSLAVTVYYQNGQTPLGSATTTAASASYTGAAAYDPTVLTPPQRPPDFPLQYTIQIQNGVVPEGLSIPQLGSFFGFSIEMSVIDQVCTKFIQIPFLNLMSNLIRRSGRVNIRVGGNTQETAKLVDHTPSGRLLEKDKTNTIGTTQTPPLIYTRDVFYLMRNISDFVNIRWFLGVPFKEINPLDLNIAVVGAQILGDYLIGLQGGNEPDLYQDHGKRPAPYGPQEYFNDFRLLTQSMNGSEYEKTRNMLLAPSLAGRWLPDQVWDLGFVDEFNAYLKWLSMEHYPLNNCAAVFGTNGQVIVPQEAFASYLTHRAGIDLCSAYLNSTMYAQQVSKPFVMFETNTASCGGFPGISDSFGSALWGLDYALQMAYSNFSMALFHVGGQNVYYNPFTPPPTNQSTFRQWTIGPIYYSSLVMAEVLGSSDKAQVYDMWRVDQTISEFSPAYLIYEDGKPVRAALFNYVTDPSGGSDINVSISFNGGSTPANVNVKYLRAASVSQKGNFTWAGQTFGDHFASDGRFLGDEDIQTVACNQGANTCVIKVPAPSFALVFLTDNGAREAVDGPSKTFATTAHTKTVNTATFDPSLLATSNGHKDLGSKLGSTSKGSLSNRAMGVVEAIRGSTVLASMIFGGLFLLRSALRW</sequence>
<dbReference type="Pfam" id="PF16862">
    <property type="entry name" value="Glyco_hydro_79C"/>
    <property type="match status" value="1"/>
</dbReference>
<evidence type="ECO:0000256" key="1">
    <source>
        <dbReference type="SAM" id="Phobius"/>
    </source>
</evidence>
<evidence type="ECO:0000313" key="4">
    <source>
        <dbReference type="EMBL" id="PFH50111.1"/>
    </source>
</evidence>
<dbReference type="STRING" id="703135.A0A2A9NP50"/>
<protein>
    <submittedName>
        <fullName evidence="4">Glycoside hydrolase family 79 protein</fullName>
    </submittedName>
</protein>
<dbReference type="InterPro" id="IPR017853">
    <property type="entry name" value="GH"/>
</dbReference>
<name>A0A2A9NP50_9AGAR</name>
<dbReference type="PANTHER" id="PTHR36183">
    <property type="entry name" value="BETA-GLUCURONIDASE"/>
    <property type="match status" value="1"/>
</dbReference>